<proteinExistence type="predicted"/>
<dbReference type="RefSeq" id="WP_301188465.1">
    <property type="nucleotide sequence ID" value="NZ_JAPDPJ010000001.1"/>
</dbReference>
<gene>
    <name evidence="3" type="ORF">OM075_00375</name>
</gene>
<keyword evidence="2" id="KW-0812">Transmembrane</keyword>
<feature type="transmembrane region" description="Helical" evidence="2">
    <location>
        <begin position="6"/>
        <end position="25"/>
    </location>
</feature>
<keyword evidence="2" id="KW-0472">Membrane</keyword>
<keyword evidence="4" id="KW-1185">Reference proteome</keyword>
<comment type="caution">
    <text evidence="3">The sequence shown here is derived from an EMBL/GenBank/DDBJ whole genome shotgun (WGS) entry which is preliminary data.</text>
</comment>
<dbReference type="AlphaFoldDB" id="A0AAE3M0R1"/>
<sequence length="98" mass="10853">MSNTKTILGILGGAAVGAIAGVLFAPDKGYKTRRKIKKESQRVTKNATKEVHRKMEDMKGHVNHVVDDLKSQLSQAEAELKSKLNHVRNKKSEEVIES</sequence>
<evidence type="ECO:0000256" key="2">
    <source>
        <dbReference type="SAM" id="Phobius"/>
    </source>
</evidence>
<keyword evidence="2" id="KW-1133">Transmembrane helix</keyword>
<dbReference type="Proteomes" id="UP001209229">
    <property type="component" value="Unassembled WGS sequence"/>
</dbReference>
<evidence type="ECO:0000313" key="4">
    <source>
        <dbReference type="Proteomes" id="UP001209229"/>
    </source>
</evidence>
<accession>A0AAE3M0R1</accession>
<evidence type="ECO:0000256" key="1">
    <source>
        <dbReference type="SAM" id="Coils"/>
    </source>
</evidence>
<reference evidence="3" key="1">
    <citation type="submission" date="2022-10" db="EMBL/GenBank/DDBJ databases">
        <authorList>
            <person name="Yu W.X."/>
        </authorList>
    </citation>
    <scope>NUCLEOTIDE SEQUENCE</scope>
    <source>
        <strain evidence="3">AAT</strain>
    </source>
</reference>
<feature type="coiled-coil region" evidence="1">
    <location>
        <begin position="66"/>
        <end position="93"/>
    </location>
</feature>
<dbReference type="Pfam" id="PF12732">
    <property type="entry name" value="YtxH"/>
    <property type="match status" value="1"/>
</dbReference>
<dbReference type="InterPro" id="IPR024623">
    <property type="entry name" value="YtxH"/>
</dbReference>
<protein>
    <submittedName>
        <fullName evidence="3">YtxH domain-containing protein</fullName>
    </submittedName>
</protein>
<organism evidence="3 4">
    <name type="scientific">Plebeiibacterium sediminum</name>
    <dbReference type="NCBI Taxonomy" id="2992112"/>
    <lineage>
        <taxon>Bacteria</taxon>
        <taxon>Pseudomonadati</taxon>
        <taxon>Bacteroidota</taxon>
        <taxon>Bacteroidia</taxon>
        <taxon>Marinilabiliales</taxon>
        <taxon>Marinilabiliaceae</taxon>
        <taxon>Plebeiibacterium</taxon>
    </lineage>
</organism>
<dbReference type="EMBL" id="JAPDPJ010000001">
    <property type="protein sequence ID" value="MCW3784894.1"/>
    <property type="molecule type" value="Genomic_DNA"/>
</dbReference>
<keyword evidence="1" id="KW-0175">Coiled coil</keyword>
<evidence type="ECO:0000313" key="3">
    <source>
        <dbReference type="EMBL" id="MCW3784894.1"/>
    </source>
</evidence>
<name>A0AAE3M0R1_9BACT</name>